<dbReference type="RefSeq" id="WP_380230480.1">
    <property type="nucleotide sequence ID" value="NZ_JBHSVH010000002.1"/>
</dbReference>
<name>A0ABW2FNP7_9ACTN</name>
<evidence type="ECO:0000256" key="6">
    <source>
        <dbReference type="ARBA" id="ARBA00023251"/>
    </source>
</evidence>
<dbReference type="Proteomes" id="UP001596435">
    <property type="component" value="Unassembled WGS sequence"/>
</dbReference>
<dbReference type="EMBL" id="JBHTAJ010000006">
    <property type="protein sequence ID" value="MFC7178848.1"/>
    <property type="molecule type" value="Genomic_DNA"/>
</dbReference>
<evidence type="ECO:0000256" key="3">
    <source>
        <dbReference type="ARBA" id="ARBA00022692"/>
    </source>
</evidence>
<feature type="transmembrane region" description="Helical" evidence="7">
    <location>
        <begin position="163"/>
        <end position="182"/>
    </location>
</feature>
<dbReference type="InterPro" id="IPR020846">
    <property type="entry name" value="MFS_dom"/>
</dbReference>
<feature type="transmembrane region" description="Helical" evidence="7">
    <location>
        <begin position="218"/>
        <end position="237"/>
    </location>
</feature>
<dbReference type="PROSITE" id="PS50850">
    <property type="entry name" value="MFS"/>
    <property type="match status" value="1"/>
</dbReference>
<feature type="transmembrane region" description="Helical" evidence="7">
    <location>
        <begin position="194"/>
        <end position="212"/>
    </location>
</feature>
<evidence type="ECO:0000313" key="9">
    <source>
        <dbReference type="EMBL" id="MFC7178848.1"/>
    </source>
</evidence>
<feature type="transmembrane region" description="Helical" evidence="7">
    <location>
        <begin position="430"/>
        <end position="449"/>
    </location>
</feature>
<feature type="transmembrane region" description="Helical" evidence="7">
    <location>
        <begin position="356"/>
        <end position="379"/>
    </location>
</feature>
<feature type="transmembrane region" description="Helical" evidence="7">
    <location>
        <begin position="73"/>
        <end position="91"/>
    </location>
</feature>
<evidence type="ECO:0000256" key="7">
    <source>
        <dbReference type="SAM" id="Phobius"/>
    </source>
</evidence>
<reference evidence="10" key="1">
    <citation type="journal article" date="2019" name="Int. J. Syst. Evol. Microbiol.">
        <title>The Global Catalogue of Microorganisms (GCM) 10K type strain sequencing project: providing services to taxonomists for standard genome sequencing and annotation.</title>
        <authorList>
            <consortium name="The Broad Institute Genomics Platform"/>
            <consortium name="The Broad Institute Genome Sequencing Center for Infectious Disease"/>
            <person name="Wu L."/>
            <person name="Ma J."/>
        </authorList>
    </citation>
    <scope>NUCLEOTIDE SEQUENCE [LARGE SCALE GENOMIC DNA]</scope>
    <source>
        <strain evidence="10">CGMCC 1.12859</strain>
    </source>
</reference>
<dbReference type="PANTHER" id="PTHR42718">
    <property type="entry name" value="MAJOR FACILITATOR SUPERFAMILY MULTIDRUG TRANSPORTER MFSC"/>
    <property type="match status" value="1"/>
</dbReference>
<dbReference type="SUPFAM" id="SSF103473">
    <property type="entry name" value="MFS general substrate transporter"/>
    <property type="match status" value="1"/>
</dbReference>
<keyword evidence="3 7" id="KW-0812">Transmembrane</keyword>
<keyword evidence="10" id="KW-1185">Reference proteome</keyword>
<dbReference type="InterPro" id="IPR036259">
    <property type="entry name" value="MFS_trans_sf"/>
</dbReference>
<keyword evidence="6" id="KW-0046">Antibiotic resistance</keyword>
<comment type="caution">
    <text evidence="9">The sequence shown here is derived from an EMBL/GenBank/DDBJ whole genome shotgun (WGS) entry which is preliminary data.</text>
</comment>
<gene>
    <name evidence="9" type="ORF">ACFQMG_04635</name>
</gene>
<feature type="transmembrane region" description="Helical" evidence="7">
    <location>
        <begin position="97"/>
        <end position="118"/>
    </location>
</feature>
<dbReference type="Gene3D" id="1.20.1250.20">
    <property type="entry name" value="MFS general substrate transporter like domains"/>
    <property type="match status" value="2"/>
</dbReference>
<feature type="transmembrane region" description="Helical" evidence="7">
    <location>
        <begin position="43"/>
        <end position="61"/>
    </location>
</feature>
<evidence type="ECO:0000256" key="4">
    <source>
        <dbReference type="ARBA" id="ARBA00022989"/>
    </source>
</evidence>
<dbReference type="Pfam" id="PF07690">
    <property type="entry name" value="MFS_1"/>
    <property type="match status" value="1"/>
</dbReference>
<evidence type="ECO:0000313" key="10">
    <source>
        <dbReference type="Proteomes" id="UP001596435"/>
    </source>
</evidence>
<evidence type="ECO:0000256" key="1">
    <source>
        <dbReference type="ARBA" id="ARBA00004651"/>
    </source>
</evidence>
<keyword evidence="4 7" id="KW-1133">Transmembrane helix</keyword>
<dbReference type="PANTHER" id="PTHR42718:SF9">
    <property type="entry name" value="MAJOR FACILITATOR SUPERFAMILY MULTIDRUG TRANSPORTER MFSC"/>
    <property type="match status" value="1"/>
</dbReference>
<evidence type="ECO:0000259" key="8">
    <source>
        <dbReference type="PROSITE" id="PS50850"/>
    </source>
</evidence>
<evidence type="ECO:0000256" key="2">
    <source>
        <dbReference type="ARBA" id="ARBA00022448"/>
    </source>
</evidence>
<protein>
    <submittedName>
        <fullName evidence="9">MFS transporter</fullName>
    </submittedName>
</protein>
<accession>A0ABW2FNP7</accession>
<keyword evidence="2" id="KW-0813">Transport</keyword>
<proteinExistence type="predicted"/>
<dbReference type="InterPro" id="IPR011701">
    <property type="entry name" value="MFS"/>
</dbReference>
<feature type="transmembrane region" description="Helical" evidence="7">
    <location>
        <begin position="130"/>
        <end position="151"/>
    </location>
</feature>
<feature type="transmembrane region" description="Helical" evidence="7">
    <location>
        <begin position="257"/>
        <end position="275"/>
    </location>
</feature>
<feature type="transmembrane region" description="Helical" evidence="7">
    <location>
        <begin position="301"/>
        <end position="320"/>
    </location>
</feature>
<feature type="domain" description="Major facilitator superfamily (MFS) profile" evidence="8">
    <location>
        <begin position="7"/>
        <end position="459"/>
    </location>
</feature>
<comment type="subcellular location">
    <subcellularLocation>
        <location evidence="1">Cell membrane</location>
        <topology evidence="1">Multi-pass membrane protein</topology>
    </subcellularLocation>
</comment>
<feature type="transmembrane region" description="Helical" evidence="7">
    <location>
        <begin position="400"/>
        <end position="418"/>
    </location>
</feature>
<sequence>MTGFGLLVPLLILIEFASGMLQGAFPILLPPLAHSLHLGAGDQALVTGVEFLVSGVAVPLSSRLGDLYGHRRMLRLTAVLCLAGFAVSAQASSFGEILAGRALCGFLACWLPLEFALLRDRLGPDRGGRAIGLLVGALTLGTVAGAVAAGSLATDDAMLRPTLWGLAALPALALVLMTRRIPESLTRAGGRMDWGGGVLLSLGLLVLFGGLGSAGRGAAPLTAGCLAAAAVLLTLFVRRELRAPNPMVDVKVLAGRATAPVFALSFLLGCVLYGSQAPTLAFQAASPAETGYGLGADSQTLGLLTLPSVLGATAGALVAVRLAGRLGARRTLVGAFLLATAGYGSITLLHGSAAAFAVPGALTGFGGGIGLSLLPGLLLHRLPAEQTGIGTGVYNTLKTLAGAATGALGAALLDSLVLRPGTPSEGAYTAVWAGCALLAAAGVAVAAALGGAGPAVTRRPAGEPAVAAVTPGA</sequence>
<evidence type="ECO:0000256" key="5">
    <source>
        <dbReference type="ARBA" id="ARBA00023136"/>
    </source>
</evidence>
<feature type="transmembrane region" description="Helical" evidence="7">
    <location>
        <begin position="332"/>
        <end position="350"/>
    </location>
</feature>
<organism evidence="9 10">
    <name type="scientific">Kitasatospora paranensis</name>
    <dbReference type="NCBI Taxonomy" id="258053"/>
    <lineage>
        <taxon>Bacteria</taxon>
        <taxon>Bacillati</taxon>
        <taxon>Actinomycetota</taxon>
        <taxon>Actinomycetes</taxon>
        <taxon>Kitasatosporales</taxon>
        <taxon>Streptomycetaceae</taxon>
        <taxon>Kitasatospora</taxon>
    </lineage>
</organism>
<keyword evidence="5 7" id="KW-0472">Membrane</keyword>